<accession>A0A1X7SNV1</accession>
<dbReference type="InterPro" id="IPR015915">
    <property type="entry name" value="Kelch-typ_b-propeller"/>
</dbReference>
<dbReference type="InterPro" id="IPR011043">
    <property type="entry name" value="Gal_Oxase/kelch_b-propeller"/>
</dbReference>
<proteinExistence type="predicted"/>
<dbReference type="SUPFAM" id="SSF50965">
    <property type="entry name" value="Galactose oxidase, central domain"/>
    <property type="match status" value="1"/>
</dbReference>
<name>A0A1X7SNV1_AMPQE</name>
<protein>
    <submittedName>
        <fullName evidence="1">Uncharacterized protein</fullName>
    </submittedName>
</protein>
<dbReference type="Gene3D" id="2.120.10.80">
    <property type="entry name" value="Kelch-type beta propeller"/>
    <property type="match status" value="1"/>
</dbReference>
<reference evidence="1" key="1">
    <citation type="submission" date="2017-05" db="UniProtKB">
        <authorList>
            <consortium name="EnsemblMetazoa"/>
        </authorList>
    </citation>
    <scope>IDENTIFICATION</scope>
</reference>
<dbReference type="InParanoid" id="A0A1X7SNV1"/>
<dbReference type="EnsemblMetazoa" id="Aqu2.1.03746_001">
    <property type="protein sequence ID" value="Aqu2.1.03746_001"/>
    <property type="gene ID" value="Aqu2.1.03746"/>
</dbReference>
<sequence length="57" mass="6415">NCSKLSIPRGSVQWPKERRGHSSVLINTSSGPHLLVVGGTTRDSWIFDINNKLWKKL</sequence>
<organism evidence="1">
    <name type="scientific">Amphimedon queenslandica</name>
    <name type="common">Sponge</name>
    <dbReference type="NCBI Taxonomy" id="400682"/>
    <lineage>
        <taxon>Eukaryota</taxon>
        <taxon>Metazoa</taxon>
        <taxon>Porifera</taxon>
        <taxon>Demospongiae</taxon>
        <taxon>Heteroscleromorpha</taxon>
        <taxon>Haplosclerida</taxon>
        <taxon>Niphatidae</taxon>
        <taxon>Amphimedon</taxon>
    </lineage>
</organism>
<dbReference type="AlphaFoldDB" id="A0A1X7SNV1"/>
<evidence type="ECO:0000313" key="1">
    <source>
        <dbReference type="EnsemblMetazoa" id="Aqu2.1.03746_001"/>
    </source>
</evidence>